<evidence type="ECO:0000256" key="4">
    <source>
        <dbReference type="ARBA" id="ARBA00022692"/>
    </source>
</evidence>
<dbReference type="AlphaFoldDB" id="A0A4R6MEP8"/>
<gene>
    <name evidence="9" type="ORF">DFP79_0737</name>
</gene>
<evidence type="ECO:0000256" key="3">
    <source>
        <dbReference type="ARBA" id="ARBA00022452"/>
    </source>
</evidence>
<dbReference type="Pfam" id="PF03349">
    <property type="entry name" value="Toluene_X"/>
    <property type="match status" value="1"/>
</dbReference>
<dbReference type="InterPro" id="IPR005017">
    <property type="entry name" value="OMPP1/FadL/TodX"/>
</dbReference>
<keyword evidence="7" id="KW-0998">Cell outer membrane</keyword>
<keyword evidence="5 8" id="KW-0732">Signal</keyword>
<protein>
    <submittedName>
        <fullName evidence="9">Long-chain fatty acid transport protein</fullName>
    </submittedName>
</protein>
<evidence type="ECO:0000256" key="5">
    <source>
        <dbReference type="ARBA" id="ARBA00022729"/>
    </source>
</evidence>
<evidence type="ECO:0000256" key="2">
    <source>
        <dbReference type="ARBA" id="ARBA00008163"/>
    </source>
</evidence>
<keyword evidence="4" id="KW-0812">Transmembrane</keyword>
<dbReference type="PANTHER" id="PTHR35093">
    <property type="entry name" value="OUTER MEMBRANE PROTEIN NMB0088-RELATED"/>
    <property type="match status" value="1"/>
</dbReference>
<keyword evidence="3" id="KW-1134">Transmembrane beta strand</keyword>
<dbReference type="PANTHER" id="PTHR35093:SF8">
    <property type="entry name" value="OUTER MEMBRANE PROTEIN NMB0088-RELATED"/>
    <property type="match status" value="1"/>
</dbReference>
<accession>A0A4R6MEP8</accession>
<name>A0A4R6MEP8_9GAMM</name>
<organism evidence="9 10">
    <name type="scientific">Marinomonas balearica</name>
    <dbReference type="NCBI Taxonomy" id="491947"/>
    <lineage>
        <taxon>Bacteria</taxon>
        <taxon>Pseudomonadati</taxon>
        <taxon>Pseudomonadota</taxon>
        <taxon>Gammaproteobacteria</taxon>
        <taxon>Oceanospirillales</taxon>
        <taxon>Oceanospirillaceae</taxon>
        <taxon>Marinomonas</taxon>
    </lineage>
</organism>
<comment type="subcellular location">
    <subcellularLocation>
        <location evidence="1">Cell outer membrane</location>
        <topology evidence="1">Multi-pass membrane protein</topology>
    </subcellularLocation>
</comment>
<sequence length="434" mass="46153">MFNFKKSVIACLSATLFISSQQAIAAGFALNDHSATASGNALAGAAASREDISFSFWNPALLTNAKETTLFLSGAAVVPDMNVTVNSASDAGGNEISGESGDVIGESYIPSFYLAIPVSNNIVTGVSLNVPFGLAGDYKNDWAGRYHSAETSVQDIALAFSIAANATSWLSVGASFQLHSASLKLDAAVSDLSGGTGDGDGYGSIEGDDIGAGYAIGFIVTPFDGTRFGVGYRSEVDVTIEGNVTYNDVGTILTANGVDNAYIYSENTLPDLLTISLEQDITDKLTLGASAIKTGWSSMPELRIHFDVGEDGNKQEDSVLTFGFDDTWFYSTGLAYNFTDNLTMRIGYAQDNSPSSDQYRSARTPDGDREWYSLGGTYNFSDTLNMSFAYTYVEIEKVNVMRDGSLAEDSARGKLNADYDTTAQVFSLAVNKTF</sequence>
<evidence type="ECO:0000313" key="10">
    <source>
        <dbReference type="Proteomes" id="UP000294656"/>
    </source>
</evidence>
<feature type="chain" id="PRO_5020694751" evidence="8">
    <location>
        <begin position="26"/>
        <end position="434"/>
    </location>
</feature>
<dbReference type="Gene3D" id="2.40.160.60">
    <property type="entry name" value="Outer membrane protein transport protein (OMPP1/FadL/TodX)"/>
    <property type="match status" value="1"/>
</dbReference>
<evidence type="ECO:0000256" key="6">
    <source>
        <dbReference type="ARBA" id="ARBA00023136"/>
    </source>
</evidence>
<keyword evidence="10" id="KW-1185">Reference proteome</keyword>
<dbReference type="EMBL" id="SNXC01000009">
    <property type="protein sequence ID" value="TDO99735.1"/>
    <property type="molecule type" value="Genomic_DNA"/>
</dbReference>
<dbReference type="OrthoDB" id="19849at2"/>
<dbReference type="RefSeq" id="WP_133502574.1">
    <property type="nucleotide sequence ID" value="NZ_SNXC01000009.1"/>
</dbReference>
<comment type="caution">
    <text evidence="9">The sequence shown here is derived from an EMBL/GenBank/DDBJ whole genome shotgun (WGS) entry which is preliminary data.</text>
</comment>
<dbReference type="GO" id="GO:0015483">
    <property type="term" value="F:long-chain fatty acid transporting porin activity"/>
    <property type="evidence" value="ECO:0007669"/>
    <property type="project" value="TreeGrafter"/>
</dbReference>
<dbReference type="GO" id="GO:0009279">
    <property type="term" value="C:cell outer membrane"/>
    <property type="evidence" value="ECO:0007669"/>
    <property type="project" value="UniProtKB-SubCell"/>
</dbReference>
<evidence type="ECO:0000256" key="7">
    <source>
        <dbReference type="ARBA" id="ARBA00023237"/>
    </source>
</evidence>
<proteinExistence type="inferred from homology"/>
<evidence type="ECO:0000256" key="1">
    <source>
        <dbReference type="ARBA" id="ARBA00004571"/>
    </source>
</evidence>
<dbReference type="Proteomes" id="UP000294656">
    <property type="component" value="Unassembled WGS sequence"/>
</dbReference>
<feature type="signal peptide" evidence="8">
    <location>
        <begin position="1"/>
        <end position="25"/>
    </location>
</feature>
<evidence type="ECO:0000256" key="8">
    <source>
        <dbReference type="SAM" id="SignalP"/>
    </source>
</evidence>
<reference evidence="9 10" key="1">
    <citation type="submission" date="2019-03" db="EMBL/GenBank/DDBJ databases">
        <title>Genomic Encyclopedia of Type Strains, Phase III (KMG-III): the genomes of soil and plant-associated and newly described type strains.</title>
        <authorList>
            <person name="Whitman W."/>
        </authorList>
    </citation>
    <scope>NUCLEOTIDE SEQUENCE [LARGE SCALE GENOMIC DNA]</scope>
    <source>
        <strain evidence="9 10">CECT 7378</strain>
    </source>
</reference>
<keyword evidence="6" id="KW-0472">Membrane</keyword>
<dbReference type="SUPFAM" id="SSF56935">
    <property type="entry name" value="Porins"/>
    <property type="match status" value="1"/>
</dbReference>
<comment type="similarity">
    <text evidence="2">Belongs to the OmpP1/FadL family.</text>
</comment>
<evidence type="ECO:0000313" key="9">
    <source>
        <dbReference type="EMBL" id="TDO99735.1"/>
    </source>
</evidence>